<accession>A0ABN0TQI2</accession>
<evidence type="ECO:0000256" key="1">
    <source>
        <dbReference type="SAM" id="MobiDB-lite"/>
    </source>
</evidence>
<dbReference type="Proteomes" id="UP001500967">
    <property type="component" value="Unassembled WGS sequence"/>
</dbReference>
<dbReference type="RefSeq" id="WP_344647656.1">
    <property type="nucleotide sequence ID" value="NZ_BAAAGX010000006.1"/>
</dbReference>
<feature type="region of interest" description="Disordered" evidence="1">
    <location>
        <begin position="1"/>
        <end position="20"/>
    </location>
</feature>
<reference evidence="2 3" key="1">
    <citation type="journal article" date="2019" name="Int. J. Syst. Evol. Microbiol.">
        <title>The Global Catalogue of Microorganisms (GCM) 10K type strain sequencing project: providing services to taxonomists for standard genome sequencing and annotation.</title>
        <authorList>
            <consortium name="The Broad Institute Genomics Platform"/>
            <consortium name="The Broad Institute Genome Sequencing Center for Infectious Disease"/>
            <person name="Wu L."/>
            <person name="Ma J."/>
        </authorList>
    </citation>
    <scope>NUCLEOTIDE SEQUENCE [LARGE SCALE GENOMIC DNA]</scope>
    <source>
        <strain evidence="2 3">JCM 10425</strain>
    </source>
</reference>
<sequence>MATHATATHREGLESGSWRSVTEALDESTANRVTGALHVDGRISGSIYLIDGEVYYVHTPVAPGVDCLLQASGTVPAAAFQSAWTTGAAAGQVGDVLIKSGALSRGEAELCTAAAITDGAYALLTAVPVDTGPVRFAAGEGHWWGPVRRIGAAALDVQIRKRMRLLERTPPGNVDDQPVVAAGRLGRHHVVLTDLQWELIVHANGRRTPRELARLLGRSAFSAILESRRLITAGLIQVARPEQASQPAAPVPAAPVPAAPVPAAPVPAARPASVPAVGGGGTGAEPARATEPAPTTERASGDADGPAEGWRGGLRTSGRGRRKPDLPTRKPEQPNRRPDPAHPMPLPRRQPGAALRGVVPVPPRAETSREPSILDVPEPDHSLLTRVRNALEGLR</sequence>
<feature type="region of interest" description="Disordered" evidence="1">
    <location>
        <begin position="264"/>
        <end position="379"/>
    </location>
</feature>
<proteinExistence type="predicted"/>
<evidence type="ECO:0000313" key="3">
    <source>
        <dbReference type="Proteomes" id="UP001500967"/>
    </source>
</evidence>
<feature type="compositionally biased region" description="Low complexity" evidence="1">
    <location>
        <begin position="266"/>
        <end position="276"/>
    </location>
</feature>
<comment type="caution">
    <text evidence="2">The sequence shown here is derived from an EMBL/GenBank/DDBJ whole genome shotgun (WGS) entry which is preliminary data.</text>
</comment>
<protein>
    <submittedName>
        <fullName evidence="2">Uncharacterized protein</fullName>
    </submittedName>
</protein>
<evidence type="ECO:0000313" key="2">
    <source>
        <dbReference type="EMBL" id="GAA0227603.1"/>
    </source>
</evidence>
<dbReference type="EMBL" id="BAAAGX010000006">
    <property type="protein sequence ID" value="GAA0227603.1"/>
    <property type="molecule type" value="Genomic_DNA"/>
</dbReference>
<name>A0ABN0TQI2_9ACTN</name>
<gene>
    <name evidence="2" type="ORF">GCM10009539_11310</name>
</gene>
<keyword evidence="3" id="KW-1185">Reference proteome</keyword>
<feature type="compositionally biased region" description="Low complexity" evidence="1">
    <location>
        <begin position="284"/>
        <end position="298"/>
    </location>
</feature>
<organism evidence="2 3">
    <name type="scientific">Cryptosporangium japonicum</name>
    <dbReference type="NCBI Taxonomy" id="80872"/>
    <lineage>
        <taxon>Bacteria</taxon>
        <taxon>Bacillati</taxon>
        <taxon>Actinomycetota</taxon>
        <taxon>Actinomycetes</taxon>
        <taxon>Cryptosporangiales</taxon>
        <taxon>Cryptosporangiaceae</taxon>
        <taxon>Cryptosporangium</taxon>
    </lineage>
</organism>
<feature type="compositionally biased region" description="Basic and acidic residues" evidence="1">
    <location>
        <begin position="323"/>
        <end position="340"/>
    </location>
</feature>